<keyword evidence="2" id="KW-1185">Reference proteome</keyword>
<name>W7X3N6_TETTS</name>
<dbReference type="GeneID" id="24437991"/>
<dbReference type="Proteomes" id="UP000009168">
    <property type="component" value="Unassembled WGS sequence"/>
</dbReference>
<sequence length="194" mass="23350">MKFSHLITSLNIFQILEIRKFNKIRISTKKQIRSLLKVNKLATKIQKSNFILKESNLKLVPHQQIKLIQQPIIDKILMKLVSMIPYKFLFLNSKIKVNNKYKKCQIDSLIVKQFMKKIFHCQMKTQTIKIILNQIKKYKIFIFNQQTQLRTEQLQHKFIAFYLETDFAKKGVIMMDNAYFQDKKKKYLLKYAKI</sequence>
<protein>
    <submittedName>
        <fullName evidence="1">Uncharacterized protein</fullName>
    </submittedName>
</protein>
<organism evidence="1 2">
    <name type="scientific">Tetrahymena thermophila (strain SB210)</name>
    <dbReference type="NCBI Taxonomy" id="312017"/>
    <lineage>
        <taxon>Eukaryota</taxon>
        <taxon>Sar</taxon>
        <taxon>Alveolata</taxon>
        <taxon>Ciliophora</taxon>
        <taxon>Intramacronucleata</taxon>
        <taxon>Oligohymenophorea</taxon>
        <taxon>Hymenostomatida</taxon>
        <taxon>Tetrahymenina</taxon>
        <taxon>Tetrahymenidae</taxon>
        <taxon>Tetrahymena</taxon>
    </lineage>
</organism>
<dbReference type="RefSeq" id="XP_012655378.1">
    <property type="nucleotide sequence ID" value="XM_012799924.1"/>
</dbReference>
<dbReference type="KEGG" id="tet:TTHERM_000245059"/>
<dbReference type="InParanoid" id="W7X3N6"/>
<gene>
    <name evidence="1" type="ORF">TTHERM_000245059</name>
</gene>
<dbReference type="AlphaFoldDB" id="W7X3N6"/>
<reference evidence="2" key="1">
    <citation type="journal article" date="2006" name="PLoS Biol.">
        <title>Macronuclear genome sequence of the ciliate Tetrahymena thermophila, a model eukaryote.</title>
        <authorList>
            <person name="Eisen J.A."/>
            <person name="Coyne R.S."/>
            <person name="Wu M."/>
            <person name="Wu D."/>
            <person name="Thiagarajan M."/>
            <person name="Wortman J.R."/>
            <person name="Badger J.H."/>
            <person name="Ren Q."/>
            <person name="Amedeo P."/>
            <person name="Jones K.M."/>
            <person name="Tallon L.J."/>
            <person name="Delcher A.L."/>
            <person name="Salzberg S.L."/>
            <person name="Silva J.C."/>
            <person name="Haas B.J."/>
            <person name="Majoros W.H."/>
            <person name="Farzad M."/>
            <person name="Carlton J.M."/>
            <person name="Smith R.K. Jr."/>
            <person name="Garg J."/>
            <person name="Pearlman R.E."/>
            <person name="Karrer K.M."/>
            <person name="Sun L."/>
            <person name="Manning G."/>
            <person name="Elde N.C."/>
            <person name="Turkewitz A.P."/>
            <person name="Asai D.J."/>
            <person name="Wilkes D.E."/>
            <person name="Wang Y."/>
            <person name="Cai H."/>
            <person name="Collins K."/>
            <person name="Stewart B.A."/>
            <person name="Lee S.R."/>
            <person name="Wilamowska K."/>
            <person name="Weinberg Z."/>
            <person name="Ruzzo W.L."/>
            <person name="Wloga D."/>
            <person name="Gaertig J."/>
            <person name="Frankel J."/>
            <person name="Tsao C.-C."/>
            <person name="Gorovsky M.A."/>
            <person name="Keeling P.J."/>
            <person name="Waller R.F."/>
            <person name="Patron N.J."/>
            <person name="Cherry J.M."/>
            <person name="Stover N.A."/>
            <person name="Krieger C.J."/>
            <person name="del Toro C."/>
            <person name="Ryder H.F."/>
            <person name="Williamson S.C."/>
            <person name="Barbeau R.A."/>
            <person name="Hamilton E.P."/>
            <person name="Orias E."/>
        </authorList>
    </citation>
    <scope>NUCLEOTIDE SEQUENCE [LARGE SCALE GENOMIC DNA]</scope>
    <source>
        <strain evidence="2">SB210</strain>
    </source>
</reference>
<proteinExistence type="predicted"/>
<accession>W7X3N6</accession>
<evidence type="ECO:0000313" key="1">
    <source>
        <dbReference type="EMBL" id="EWS72067.1"/>
    </source>
</evidence>
<dbReference type="EMBL" id="GG662474">
    <property type="protein sequence ID" value="EWS72067.1"/>
    <property type="molecule type" value="Genomic_DNA"/>
</dbReference>
<evidence type="ECO:0000313" key="2">
    <source>
        <dbReference type="Proteomes" id="UP000009168"/>
    </source>
</evidence>